<gene>
    <name evidence="3" type="ORF">KP79_PYT10605</name>
</gene>
<evidence type="ECO:0000313" key="4">
    <source>
        <dbReference type="Proteomes" id="UP000242188"/>
    </source>
</evidence>
<dbReference type="EMBL" id="NEDP02005570">
    <property type="protein sequence ID" value="OWF38230.1"/>
    <property type="molecule type" value="Genomic_DNA"/>
</dbReference>
<proteinExistence type="predicted"/>
<evidence type="ECO:0000256" key="1">
    <source>
        <dbReference type="SAM" id="Coils"/>
    </source>
</evidence>
<comment type="caution">
    <text evidence="3">The sequence shown here is derived from an EMBL/GenBank/DDBJ whole genome shotgun (WGS) entry which is preliminary data.</text>
</comment>
<feature type="coiled-coil region" evidence="1">
    <location>
        <begin position="383"/>
        <end position="452"/>
    </location>
</feature>
<sequence length="642" mass="74011">MGLEQLFWSTFYKKDASLLVQDISFQARKQMQVVEEEVKKLQTVPQVINEGVGTLNQTLCQDCKSKLLNKIYPPQGSITTKKDPKTVKRLPIECQNVIKDLEILLIKKEKLNKGGADDEEYCTTEEWHEQTISKLSAQHERNVEELLRELDNLKRETSDAKRREQQLIDQHERKIGELQKTIDSYEISIGTKNRTIENIETDRTRDRQRIKSLEDEIKTLDKRIIELSHPNPQGKSTQTELSKPTCNSQGNSTQTKLSHPYLQGKSTKTEPCETEKKSKSWFFFGPSKDEQLNAERMEHEKLRCNFRRRLQENEHKEKTLQERNKELSRALSQKDQSYHEKMKQITDLHARIEELDIVKEENAKLHSDIQSMLGKEGQTEATLQEKDIELARVHSRMDKIQNENTNIIADLQKKAEERQRQEKQLDDYRQEIQQLLNDLNVQDKELKTLRGQLEEMQQPRKKTLVIGLHCNRSGVGKSLVDMVVTELTKGVQDRLDRNNINLTIQFSQTPSEVTSWLQIVLCLNMSRVGTNILDSVKGIKGRVHMNPIITGKDMLVMTNVCMNNTLISAGERDVFVLVLHHTSKNNLSSLTPTNHRVTGSELRQLGGILDIAFCSDSGLYECDVNSNTFDKIASVLTKYILL</sequence>
<feature type="compositionally biased region" description="Polar residues" evidence="2">
    <location>
        <begin position="230"/>
        <end position="257"/>
    </location>
</feature>
<keyword evidence="1" id="KW-0175">Coiled coil</keyword>
<protein>
    <submittedName>
        <fullName evidence="3">Uncharacterized protein</fullName>
    </submittedName>
</protein>
<dbReference type="OrthoDB" id="10488809at2759"/>
<dbReference type="AlphaFoldDB" id="A0A210PNZ9"/>
<accession>A0A210PNZ9</accession>
<evidence type="ECO:0000256" key="2">
    <source>
        <dbReference type="SAM" id="MobiDB-lite"/>
    </source>
</evidence>
<feature type="region of interest" description="Disordered" evidence="2">
    <location>
        <begin position="228"/>
        <end position="270"/>
    </location>
</feature>
<evidence type="ECO:0000313" key="3">
    <source>
        <dbReference type="EMBL" id="OWF38230.1"/>
    </source>
</evidence>
<dbReference type="STRING" id="6573.A0A210PNZ9"/>
<feature type="coiled-coil region" evidence="1">
    <location>
        <begin position="136"/>
        <end position="223"/>
    </location>
</feature>
<name>A0A210PNZ9_MIZYE</name>
<reference evidence="3 4" key="1">
    <citation type="journal article" date="2017" name="Nat. Ecol. Evol.">
        <title>Scallop genome provides insights into evolution of bilaterian karyotype and development.</title>
        <authorList>
            <person name="Wang S."/>
            <person name="Zhang J."/>
            <person name="Jiao W."/>
            <person name="Li J."/>
            <person name="Xun X."/>
            <person name="Sun Y."/>
            <person name="Guo X."/>
            <person name="Huan P."/>
            <person name="Dong B."/>
            <person name="Zhang L."/>
            <person name="Hu X."/>
            <person name="Sun X."/>
            <person name="Wang J."/>
            <person name="Zhao C."/>
            <person name="Wang Y."/>
            <person name="Wang D."/>
            <person name="Huang X."/>
            <person name="Wang R."/>
            <person name="Lv J."/>
            <person name="Li Y."/>
            <person name="Zhang Z."/>
            <person name="Liu B."/>
            <person name="Lu W."/>
            <person name="Hui Y."/>
            <person name="Liang J."/>
            <person name="Zhou Z."/>
            <person name="Hou R."/>
            <person name="Li X."/>
            <person name="Liu Y."/>
            <person name="Li H."/>
            <person name="Ning X."/>
            <person name="Lin Y."/>
            <person name="Zhao L."/>
            <person name="Xing Q."/>
            <person name="Dou J."/>
            <person name="Li Y."/>
            <person name="Mao J."/>
            <person name="Guo H."/>
            <person name="Dou H."/>
            <person name="Li T."/>
            <person name="Mu C."/>
            <person name="Jiang W."/>
            <person name="Fu Q."/>
            <person name="Fu X."/>
            <person name="Miao Y."/>
            <person name="Liu J."/>
            <person name="Yu Q."/>
            <person name="Li R."/>
            <person name="Liao H."/>
            <person name="Li X."/>
            <person name="Kong Y."/>
            <person name="Jiang Z."/>
            <person name="Chourrout D."/>
            <person name="Li R."/>
            <person name="Bao Z."/>
        </authorList>
    </citation>
    <scope>NUCLEOTIDE SEQUENCE [LARGE SCALE GENOMIC DNA]</scope>
    <source>
        <strain evidence="3 4">PY_sf001</strain>
    </source>
</reference>
<organism evidence="3 4">
    <name type="scientific">Mizuhopecten yessoensis</name>
    <name type="common">Japanese scallop</name>
    <name type="synonym">Patinopecten yessoensis</name>
    <dbReference type="NCBI Taxonomy" id="6573"/>
    <lineage>
        <taxon>Eukaryota</taxon>
        <taxon>Metazoa</taxon>
        <taxon>Spiralia</taxon>
        <taxon>Lophotrochozoa</taxon>
        <taxon>Mollusca</taxon>
        <taxon>Bivalvia</taxon>
        <taxon>Autobranchia</taxon>
        <taxon>Pteriomorphia</taxon>
        <taxon>Pectinida</taxon>
        <taxon>Pectinoidea</taxon>
        <taxon>Pectinidae</taxon>
        <taxon>Mizuhopecten</taxon>
    </lineage>
</organism>
<keyword evidence="4" id="KW-1185">Reference proteome</keyword>
<dbReference type="Proteomes" id="UP000242188">
    <property type="component" value="Unassembled WGS sequence"/>
</dbReference>